<feature type="domain" description="Asparaginase/glutaminase C-terminal" evidence="9">
    <location>
        <begin position="288"/>
        <end position="404"/>
    </location>
</feature>
<dbReference type="PROSITE" id="PS51732">
    <property type="entry name" value="ASN_GLN_ASE_3"/>
    <property type="match status" value="1"/>
</dbReference>
<keyword evidence="4 6" id="KW-0040">ANK repeat</keyword>
<dbReference type="FunFam" id="3.40.50.1170:FF:000003">
    <property type="entry name" value="60 kDa lysophospholipase"/>
    <property type="match status" value="1"/>
</dbReference>
<dbReference type="InterPro" id="IPR041725">
    <property type="entry name" value="L-asparaginase_I"/>
</dbReference>
<dbReference type="Proteomes" id="UP000549394">
    <property type="component" value="Unassembled WGS sequence"/>
</dbReference>
<evidence type="ECO:0000256" key="4">
    <source>
        <dbReference type="ARBA" id="ARBA00023043"/>
    </source>
</evidence>
<dbReference type="Gene3D" id="3.40.50.40">
    <property type="match status" value="1"/>
</dbReference>
<dbReference type="GO" id="GO:0004067">
    <property type="term" value="F:asparaginase activity"/>
    <property type="evidence" value="ECO:0007669"/>
    <property type="project" value="UniProtKB-UniRule"/>
</dbReference>
<evidence type="ECO:0000313" key="10">
    <source>
        <dbReference type="EMBL" id="CAD5122432.1"/>
    </source>
</evidence>
<dbReference type="PRINTS" id="PR00139">
    <property type="entry name" value="ASNGLNASE"/>
</dbReference>
<accession>A0A7I8W2M4</accession>
<dbReference type="Gene3D" id="3.40.50.1170">
    <property type="entry name" value="L-asparaginase, N-terminal domain"/>
    <property type="match status" value="1"/>
</dbReference>
<dbReference type="Pfam" id="PF12796">
    <property type="entry name" value="Ank_2"/>
    <property type="match status" value="2"/>
</dbReference>
<evidence type="ECO:0000256" key="5">
    <source>
        <dbReference type="ARBA" id="ARBA00061199"/>
    </source>
</evidence>
<proteinExistence type="inferred from homology"/>
<dbReference type="SMART" id="SM00870">
    <property type="entry name" value="Asparaginase"/>
    <property type="match status" value="1"/>
</dbReference>
<dbReference type="SFLD" id="SFLDS00057">
    <property type="entry name" value="Glutaminase/Asparaginase"/>
    <property type="match status" value="1"/>
</dbReference>
<dbReference type="InterPro" id="IPR027475">
    <property type="entry name" value="Asparaginase/glutaminase_AS2"/>
</dbReference>
<feature type="active site" evidence="7">
    <location>
        <position position="167"/>
    </location>
</feature>
<dbReference type="OrthoDB" id="542841at2759"/>
<dbReference type="Gene3D" id="1.25.40.20">
    <property type="entry name" value="Ankyrin repeat-containing domain"/>
    <property type="match status" value="2"/>
</dbReference>
<feature type="repeat" description="ANK" evidence="6">
    <location>
        <begin position="488"/>
        <end position="520"/>
    </location>
</feature>
<dbReference type="PROSITE" id="PS50088">
    <property type="entry name" value="ANK_REPEAT"/>
    <property type="match status" value="2"/>
</dbReference>
<keyword evidence="3" id="KW-0378">Hydrolase</keyword>
<dbReference type="InterPro" id="IPR002110">
    <property type="entry name" value="Ankyrin_rpt"/>
</dbReference>
<dbReference type="Pfam" id="PF17763">
    <property type="entry name" value="Asparaginase_C"/>
    <property type="match status" value="1"/>
</dbReference>
<dbReference type="CDD" id="cd08963">
    <property type="entry name" value="L-asparaginase_I"/>
    <property type="match status" value="1"/>
</dbReference>
<sequence>MDSLRLESIPRRSSLMDFMNKAKASYLDPSFVPKTLKGRGPLIHIESSEEEEALRSTVLVLYSGGTIGMKSHDGVYSPEPDFLEQAVKEMPNLHDKEYARRIQAMYTDSRPLVMPLSKEGKRVIYYIYEYEPLLDSSNMTMTDYAKLASDIESVYDDFDAFVILHGTDTMAYTASALSFMLENLGKTVILTGSQIPIFEVRSDGLENFCDALVIAGHFVIPEVTICFNRKLLRGNRSTKIDSGSFEAFQSPNLPPLVNLEIDIHVDWAAIYRSKEVAKFKACLEMSPHVALLRLFPSITAEAVKSFLQPPMLGLVIESYGAGNGPDVRTDLLKLFKEATDRGVLLVNITQCYRGAVSASYAAGRSLLDAGILFGSDLTPEAALTKLAYVLAKKDWSFQKKREVMGKNIRGEMRVSEGKTLPASKSLVNYSLLSKLSKQLIVSSDEDVQLLKDTVLPSLMCAASRSNDIDTLEGIRKTEGNIFSMGDYDLRTPLHVAASEGLTDVVDYLLRYGASVHVKDRYGHTALDDAVRFNKHAIISSLRKAGAVLRVLPMRTAMLMCHAVATNHIDNLKSWILAGVDPNVTNFDKRTALHIAASIGNVELVEYLLSVGCNPNLEDVHGLTSIDEAKRNEHLKCLNVLLGKGKGEVEESPKSANFEI</sequence>
<keyword evidence="11" id="KW-1185">Reference proteome</keyword>
<dbReference type="SMART" id="SM00248">
    <property type="entry name" value="ANK"/>
    <property type="match status" value="5"/>
</dbReference>
<dbReference type="PANTHER" id="PTHR11707">
    <property type="entry name" value="L-ASPARAGINASE"/>
    <property type="match status" value="1"/>
</dbReference>
<gene>
    <name evidence="10" type="ORF">DGYR_LOCUS10245</name>
</gene>
<dbReference type="FunFam" id="3.40.50.40:FF:000001">
    <property type="entry name" value="L-asparaginase 1"/>
    <property type="match status" value="1"/>
</dbReference>
<dbReference type="InterPro" id="IPR036770">
    <property type="entry name" value="Ankyrin_rpt-contain_sf"/>
</dbReference>
<comment type="similarity">
    <text evidence="5">In the N-terminal section; belongs to the asparaginase 1 family.</text>
</comment>
<dbReference type="SUPFAM" id="SSF48403">
    <property type="entry name" value="Ankyrin repeat"/>
    <property type="match status" value="1"/>
</dbReference>
<dbReference type="PIRSF" id="PIRSF500176">
    <property type="entry name" value="L_ASNase"/>
    <property type="match status" value="1"/>
</dbReference>
<organism evidence="10 11">
    <name type="scientific">Dimorphilus gyrociliatus</name>
    <dbReference type="NCBI Taxonomy" id="2664684"/>
    <lineage>
        <taxon>Eukaryota</taxon>
        <taxon>Metazoa</taxon>
        <taxon>Spiralia</taxon>
        <taxon>Lophotrochozoa</taxon>
        <taxon>Annelida</taxon>
        <taxon>Polychaeta</taxon>
        <taxon>Polychaeta incertae sedis</taxon>
        <taxon>Dinophilidae</taxon>
        <taxon>Dimorphilus</taxon>
    </lineage>
</organism>
<dbReference type="InterPro" id="IPR027474">
    <property type="entry name" value="L-asparaginase_N"/>
</dbReference>
<evidence type="ECO:0000259" key="8">
    <source>
        <dbReference type="Pfam" id="PF00710"/>
    </source>
</evidence>
<evidence type="ECO:0000256" key="2">
    <source>
        <dbReference type="ARBA" id="ARBA00022737"/>
    </source>
</evidence>
<dbReference type="PIRSF" id="PIRSF001220">
    <property type="entry name" value="L-ASNase_gatD"/>
    <property type="match status" value="1"/>
</dbReference>
<protein>
    <recommendedName>
        <fullName evidence="1">asparaginase</fullName>
        <ecNumber evidence="1">3.5.1.1</ecNumber>
    </recommendedName>
</protein>
<dbReference type="InterPro" id="IPR006034">
    <property type="entry name" value="Asparaginase/glutaminase-like"/>
</dbReference>
<dbReference type="InterPro" id="IPR037152">
    <property type="entry name" value="L-asparaginase_N_sf"/>
</dbReference>
<dbReference type="EMBL" id="CAJFCJ010000017">
    <property type="protein sequence ID" value="CAD5122432.1"/>
    <property type="molecule type" value="Genomic_DNA"/>
</dbReference>
<evidence type="ECO:0000259" key="9">
    <source>
        <dbReference type="Pfam" id="PF17763"/>
    </source>
</evidence>
<reference evidence="10 11" key="1">
    <citation type="submission" date="2020-08" db="EMBL/GenBank/DDBJ databases">
        <authorList>
            <person name="Hejnol A."/>
        </authorList>
    </citation>
    <scope>NUCLEOTIDE SEQUENCE [LARGE SCALE GENOMIC DNA]</scope>
</reference>
<dbReference type="EC" id="3.5.1.1" evidence="1"/>
<evidence type="ECO:0000256" key="3">
    <source>
        <dbReference type="ARBA" id="ARBA00022801"/>
    </source>
</evidence>
<feature type="domain" description="L-asparaginase N-terminal" evidence="8">
    <location>
        <begin position="58"/>
        <end position="269"/>
    </location>
</feature>
<evidence type="ECO:0000256" key="6">
    <source>
        <dbReference type="PROSITE-ProRule" id="PRU00023"/>
    </source>
</evidence>
<dbReference type="InterPro" id="IPR027473">
    <property type="entry name" value="L-asparaginase_C"/>
</dbReference>
<evidence type="ECO:0000256" key="7">
    <source>
        <dbReference type="PROSITE-ProRule" id="PRU10100"/>
    </source>
</evidence>
<comment type="caution">
    <text evidence="10">The sequence shown here is derived from an EMBL/GenBank/DDBJ whole genome shotgun (WGS) entry which is preliminary data.</text>
</comment>
<dbReference type="Pfam" id="PF00710">
    <property type="entry name" value="Asparaginase"/>
    <property type="match status" value="1"/>
</dbReference>
<dbReference type="PROSITE" id="PS50297">
    <property type="entry name" value="ANK_REP_REGION"/>
    <property type="match status" value="2"/>
</dbReference>
<dbReference type="PANTHER" id="PTHR11707:SF28">
    <property type="entry name" value="60 KDA LYSOPHOSPHOLIPASE"/>
    <property type="match status" value="1"/>
</dbReference>
<evidence type="ECO:0000256" key="1">
    <source>
        <dbReference type="ARBA" id="ARBA00012920"/>
    </source>
</evidence>
<feature type="repeat" description="ANK" evidence="6">
    <location>
        <begin position="587"/>
        <end position="619"/>
    </location>
</feature>
<keyword evidence="2" id="KW-0677">Repeat</keyword>
<dbReference type="AlphaFoldDB" id="A0A7I8W2M4"/>
<name>A0A7I8W2M4_9ANNE</name>
<evidence type="ECO:0000313" key="11">
    <source>
        <dbReference type="Proteomes" id="UP000549394"/>
    </source>
</evidence>
<dbReference type="GO" id="GO:0009066">
    <property type="term" value="P:aspartate family amino acid metabolic process"/>
    <property type="evidence" value="ECO:0007669"/>
    <property type="project" value="UniProtKB-ARBA"/>
</dbReference>
<dbReference type="PROSITE" id="PS00917">
    <property type="entry name" value="ASN_GLN_ASE_2"/>
    <property type="match status" value="1"/>
</dbReference>
<dbReference type="SUPFAM" id="SSF53774">
    <property type="entry name" value="Glutaminase/Asparaginase"/>
    <property type="match status" value="1"/>
</dbReference>
<dbReference type="InterPro" id="IPR040919">
    <property type="entry name" value="Asparaginase_C"/>
</dbReference>
<dbReference type="InterPro" id="IPR036152">
    <property type="entry name" value="Asp/glu_Ase-like_sf"/>
</dbReference>